<feature type="transmembrane region" description="Helical" evidence="9">
    <location>
        <begin position="137"/>
        <end position="157"/>
    </location>
</feature>
<dbReference type="Pfam" id="PF02653">
    <property type="entry name" value="BPD_transp_2"/>
    <property type="match status" value="1"/>
</dbReference>
<proteinExistence type="predicted"/>
<dbReference type="RefSeq" id="WP_260219749.1">
    <property type="nucleotide sequence ID" value="NZ_JAJAGO010000010.1"/>
</dbReference>
<keyword evidence="3" id="KW-1003">Cell membrane</keyword>
<feature type="transmembrane region" description="Helical" evidence="9">
    <location>
        <begin position="184"/>
        <end position="202"/>
    </location>
</feature>
<gene>
    <name evidence="10" type="ORF">LHJ74_21375</name>
</gene>
<feature type="transmembrane region" description="Helical" evidence="9">
    <location>
        <begin position="233"/>
        <end position="252"/>
    </location>
</feature>
<keyword evidence="7 9" id="KW-0472">Membrane</keyword>
<feature type="region of interest" description="Disordered" evidence="8">
    <location>
        <begin position="1"/>
        <end position="20"/>
    </location>
</feature>
<accession>A0ABT2JWZ0</accession>
<sequence>MSTTTAPAPSKPPSQAAQDPPAWKRFVHTPTAGPVLALLVASTFFSFQSDQFLSGGNLALVIQQIMVVGTLALGQTLIILTAGIDLSCGAIMAFGSIVMAKLAAEGVLPPLVAIAAGIGVCALLGAANGALVTFVKLPPFIVTLGMLNIAFALTHIYSDEQTVTQLPGELTVLGDTFPMGSTDISYGSVLTIVLFLVFAYVLGQTAWGKHVYALGNSPEVARLTGIRTARLRMTIFTVAGVIYGIAALLLVARTGVGDPKAGQTDNLDSITAVVLGGTSLFGGRGLVLGTLLGALIVGVFRNGLQLMGVGSIYQMLITGVLVIAAVAFDQISRRKQRS</sequence>
<keyword evidence="2" id="KW-0813">Transport</keyword>
<feature type="transmembrane region" description="Helical" evidence="9">
    <location>
        <begin position="306"/>
        <end position="328"/>
    </location>
</feature>
<dbReference type="CDD" id="cd06579">
    <property type="entry name" value="TM_PBP1_transp_AraH_like"/>
    <property type="match status" value="1"/>
</dbReference>
<evidence type="ECO:0000256" key="4">
    <source>
        <dbReference type="ARBA" id="ARBA00022519"/>
    </source>
</evidence>
<evidence type="ECO:0000313" key="11">
    <source>
        <dbReference type="Proteomes" id="UP001156389"/>
    </source>
</evidence>
<organism evidence="10 11">
    <name type="scientific">Streptomyces gossypii</name>
    <dbReference type="NCBI Taxonomy" id="2883101"/>
    <lineage>
        <taxon>Bacteria</taxon>
        <taxon>Bacillati</taxon>
        <taxon>Actinomycetota</taxon>
        <taxon>Actinomycetes</taxon>
        <taxon>Kitasatosporales</taxon>
        <taxon>Streptomycetaceae</taxon>
        <taxon>Streptomyces</taxon>
    </lineage>
</organism>
<evidence type="ECO:0000256" key="2">
    <source>
        <dbReference type="ARBA" id="ARBA00022448"/>
    </source>
</evidence>
<evidence type="ECO:0000256" key="1">
    <source>
        <dbReference type="ARBA" id="ARBA00004651"/>
    </source>
</evidence>
<evidence type="ECO:0000256" key="5">
    <source>
        <dbReference type="ARBA" id="ARBA00022692"/>
    </source>
</evidence>
<dbReference type="EMBL" id="JAJAGO010000010">
    <property type="protein sequence ID" value="MCT2592425.1"/>
    <property type="molecule type" value="Genomic_DNA"/>
</dbReference>
<evidence type="ECO:0000313" key="10">
    <source>
        <dbReference type="EMBL" id="MCT2592425.1"/>
    </source>
</evidence>
<comment type="caution">
    <text evidence="10">The sequence shown here is derived from an EMBL/GenBank/DDBJ whole genome shotgun (WGS) entry which is preliminary data.</text>
</comment>
<evidence type="ECO:0000256" key="8">
    <source>
        <dbReference type="SAM" id="MobiDB-lite"/>
    </source>
</evidence>
<feature type="transmembrane region" description="Helical" evidence="9">
    <location>
        <begin position="52"/>
        <end position="72"/>
    </location>
</feature>
<reference evidence="10 11" key="1">
    <citation type="submission" date="2021-10" db="EMBL/GenBank/DDBJ databases">
        <title>Streptomyces gossypii sp. nov., isolated from soil collected from cotton field.</title>
        <authorList>
            <person name="Ge X."/>
            <person name="Chen X."/>
            <person name="Liu W."/>
        </authorList>
    </citation>
    <scope>NUCLEOTIDE SEQUENCE [LARGE SCALE GENOMIC DNA]</scope>
    <source>
        <strain evidence="10 11">N2-109</strain>
    </source>
</reference>
<evidence type="ECO:0000256" key="3">
    <source>
        <dbReference type="ARBA" id="ARBA00022475"/>
    </source>
</evidence>
<feature type="transmembrane region" description="Helical" evidence="9">
    <location>
        <begin position="78"/>
        <end position="99"/>
    </location>
</feature>
<comment type="subcellular location">
    <subcellularLocation>
        <location evidence="1">Cell membrane</location>
        <topology evidence="1">Multi-pass membrane protein</topology>
    </subcellularLocation>
</comment>
<keyword evidence="5 9" id="KW-0812">Transmembrane</keyword>
<keyword evidence="4" id="KW-0997">Cell inner membrane</keyword>
<keyword evidence="11" id="KW-1185">Reference proteome</keyword>
<evidence type="ECO:0000256" key="9">
    <source>
        <dbReference type="SAM" id="Phobius"/>
    </source>
</evidence>
<protein>
    <submittedName>
        <fullName evidence="10">ABC transporter permease</fullName>
    </submittedName>
</protein>
<dbReference type="Proteomes" id="UP001156389">
    <property type="component" value="Unassembled WGS sequence"/>
</dbReference>
<evidence type="ECO:0000256" key="7">
    <source>
        <dbReference type="ARBA" id="ARBA00023136"/>
    </source>
</evidence>
<feature type="transmembrane region" description="Helical" evidence="9">
    <location>
        <begin position="273"/>
        <end position="300"/>
    </location>
</feature>
<keyword evidence="6 9" id="KW-1133">Transmembrane helix</keyword>
<feature type="transmembrane region" description="Helical" evidence="9">
    <location>
        <begin position="111"/>
        <end position="131"/>
    </location>
</feature>
<dbReference type="PANTHER" id="PTHR32196">
    <property type="entry name" value="ABC TRANSPORTER PERMEASE PROTEIN YPHD-RELATED-RELATED"/>
    <property type="match status" value="1"/>
</dbReference>
<dbReference type="InterPro" id="IPR001851">
    <property type="entry name" value="ABC_transp_permease"/>
</dbReference>
<name>A0ABT2JWZ0_9ACTN</name>
<evidence type="ECO:0000256" key="6">
    <source>
        <dbReference type="ARBA" id="ARBA00022989"/>
    </source>
</evidence>
<dbReference type="PANTHER" id="PTHR32196:SF21">
    <property type="entry name" value="ABC TRANSPORTER PERMEASE PROTEIN YPHD-RELATED"/>
    <property type="match status" value="1"/>
</dbReference>